<comment type="similarity">
    <text evidence="3 10">Belongs to the cytochrome P450 family.</text>
</comment>
<dbReference type="CDD" id="cd11065">
    <property type="entry name" value="CYP64-like"/>
    <property type="match status" value="1"/>
</dbReference>
<dbReference type="GO" id="GO:0004497">
    <property type="term" value="F:monooxygenase activity"/>
    <property type="evidence" value="ECO:0007669"/>
    <property type="project" value="UniProtKB-KW"/>
</dbReference>
<evidence type="ECO:0000256" key="10">
    <source>
        <dbReference type="RuleBase" id="RU000461"/>
    </source>
</evidence>
<dbReference type="PRINTS" id="PR00385">
    <property type="entry name" value="P450"/>
</dbReference>
<comment type="caution">
    <text evidence="11">The sequence shown here is derived from an EMBL/GenBank/DDBJ whole genome shotgun (WGS) entry which is preliminary data.</text>
</comment>
<dbReference type="InterPro" id="IPR036396">
    <property type="entry name" value="Cyt_P450_sf"/>
</dbReference>
<evidence type="ECO:0000256" key="6">
    <source>
        <dbReference type="ARBA" id="ARBA00023002"/>
    </source>
</evidence>
<dbReference type="PRINTS" id="PR00463">
    <property type="entry name" value="EP450I"/>
</dbReference>
<evidence type="ECO:0000256" key="5">
    <source>
        <dbReference type="ARBA" id="ARBA00022723"/>
    </source>
</evidence>
<dbReference type="Gene3D" id="1.10.630.10">
    <property type="entry name" value="Cytochrome P450"/>
    <property type="match status" value="1"/>
</dbReference>
<name>M5C5Z6_THACB</name>
<keyword evidence="5 9" id="KW-0479">Metal-binding</keyword>
<evidence type="ECO:0000256" key="8">
    <source>
        <dbReference type="ARBA" id="ARBA00023033"/>
    </source>
</evidence>
<dbReference type="InterPro" id="IPR050364">
    <property type="entry name" value="Cytochrome_P450_fung"/>
</dbReference>
<dbReference type="SUPFAM" id="SSF48264">
    <property type="entry name" value="Cytochrome P450"/>
    <property type="match status" value="1"/>
</dbReference>
<keyword evidence="8 10" id="KW-0503">Monooxygenase</keyword>
<keyword evidence="7 9" id="KW-0408">Iron</keyword>
<dbReference type="GO" id="GO:0016705">
    <property type="term" value="F:oxidoreductase activity, acting on paired donors, with incorporation or reduction of molecular oxygen"/>
    <property type="evidence" value="ECO:0007669"/>
    <property type="project" value="InterPro"/>
</dbReference>
<dbReference type="GO" id="GO:0005506">
    <property type="term" value="F:iron ion binding"/>
    <property type="evidence" value="ECO:0007669"/>
    <property type="project" value="InterPro"/>
</dbReference>
<evidence type="ECO:0000256" key="4">
    <source>
        <dbReference type="ARBA" id="ARBA00022617"/>
    </source>
</evidence>
<evidence type="ECO:0000256" key="3">
    <source>
        <dbReference type="ARBA" id="ARBA00010617"/>
    </source>
</evidence>
<dbReference type="InterPro" id="IPR002401">
    <property type="entry name" value="Cyt_P450_E_grp-I"/>
</dbReference>
<keyword evidence="6 10" id="KW-0560">Oxidoreductase</keyword>
<evidence type="ECO:0000256" key="9">
    <source>
        <dbReference type="PIRSR" id="PIRSR602401-1"/>
    </source>
</evidence>
<dbReference type="EMBL" id="CAOJ01007919">
    <property type="protein sequence ID" value="CCO31302.1"/>
    <property type="molecule type" value="Genomic_DNA"/>
</dbReference>
<evidence type="ECO:0000313" key="12">
    <source>
        <dbReference type="Proteomes" id="UP000012065"/>
    </source>
</evidence>
<dbReference type="PANTHER" id="PTHR46300">
    <property type="entry name" value="P450, PUTATIVE (EUROFUNG)-RELATED-RELATED"/>
    <property type="match status" value="1"/>
</dbReference>
<dbReference type="Proteomes" id="UP000012065">
    <property type="component" value="Unassembled WGS sequence"/>
</dbReference>
<proteinExistence type="inferred from homology"/>
<dbReference type="HOGENOM" id="CLU_001570_2_0_1"/>
<organism evidence="11 12">
    <name type="scientific">Thanatephorus cucumeris (strain AG1-IB / isolate 7/3/14)</name>
    <name type="common">Lettuce bottom rot fungus</name>
    <name type="synonym">Rhizoctonia solani</name>
    <dbReference type="NCBI Taxonomy" id="1108050"/>
    <lineage>
        <taxon>Eukaryota</taxon>
        <taxon>Fungi</taxon>
        <taxon>Dikarya</taxon>
        <taxon>Basidiomycota</taxon>
        <taxon>Agaricomycotina</taxon>
        <taxon>Agaricomycetes</taxon>
        <taxon>Cantharellales</taxon>
        <taxon>Ceratobasidiaceae</taxon>
        <taxon>Rhizoctonia</taxon>
        <taxon>Rhizoctonia solani AG-1</taxon>
    </lineage>
</organism>
<dbReference type="GO" id="GO:0020037">
    <property type="term" value="F:heme binding"/>
    <property type="evidence" value="ECO:0007669"/>
    <property type="project" value="InterPro"/>
</dbReference>
<evidence type="ECO:0000313" key="11">
    <source>
        <dbReference type="EMBL" id="CCO31302.1"/>
    </source>
</evidence>
<dbReference type="EC" id="1.14.-.-" evidence="11"/>
<dbReference type="Pfam" id="PF00067">
    <property type="entry name" value="p450"/>
    <property type="match status" value="1"/>
</dbReference>
<evidence type="ECO:0000256" key="1">
    <source>
        <dbReference type="ARBA" id="ARBA00001971"/>
    </source>
</evidence>
<dbReference type="PANTHER" id="PTHR46300:SF7">
    <property type="entry name" value="P450, PUTATIVE (EUROFUNG)-RELATED"/>
    <property type="match status" value="1"/>
</dbReference>
<evidence type="ECO:0000256" key="2">
    <source>
        <dbReference type="ARBA" id="ARBA00005179"/>
    </source>
</evidence>
<dbReference type="InterPro" id="IPR001128">
    <property type="entry name" value="Cyt_P450"/>
</dbReference>
<dbReference type="InterPro" id="IPR017972">
    <property type="entry name" value="Cyt_P450_CS"/>
</dbReference>
<accession>M5C5Z6</accession>
<protein>
    <submittedName>
        <fullName evidence="11">O-methylsterigmatocystin oxidoreductase Short=OMST oxidoreductase</fullName>
        <ecNumber evidence="11">1.14.-.-</ecNumber>
    </submittedName>
</protein>
<keyword evidence="4 9" id="KW-0349">Heme</keyword>
<dbReference type="PROSITE" id="PS00086">
    <property type="entry name" value="CYTOCHROME_P450"/>
    <property type="match status" value="1"/>
</dbReference>
<gene>
    <name evidence="11" type="ORF">BN14_05341</name>
</gene>
<evidence type="ECO:0000256" key="7">
    <source>
        <dbReference type="ARBA" id="ARBA00023004"/>
    </source>
</evidence>
<feature type="binding site" description="axial binding residue" evidence="9">
    <location>
        <position position="257"/>
    </location>
    <ligand>
        <name>heme</name>
        <dbReference type="ChEBI" id="CHEBI:30413"/>
    </ligand>
    <ligandPart>
        <name>Fe</name>
        <dbReference type="ChEBI" id="CHEBI:18248"/>
    </ligandPart>
</feature>
<dbReference type="AlphaFoldDB" id="M5C5Z6"/>
<reference evidence="11 12" key="1">
    <citation type="journal article" date="2013" name="J. Biotechnol.">
        <title>Establishment and interpretation of the genome sequence of the phytopathogenic fungus Rhizoctonia solani AG1-IB isolate 7/3/14.</title>
        <authorList>
            <person name="Wibberg D.W."/>
            <person name="Jelonek L.J."/>
            <person name="Rupp O.R."/>
            <person name="Hennig M.H."/>
            <person name="Eikmeyer F.E."/>
            <person name="Goesmann A.G."/>
            <person name="Hartmann A.H."/>
            <person name="Borriss R.B."/>
            <person name="Grosch R.G."/>
            <person name="Puehler A.P."/>
            <person name="Schlueter A.S."/>
        </authorList>
    </citation>
    <scope>NUCLEOTIDE SEQUENCE [LARGE SCALE GENOMIC DNA]</scope>
    <source>
        <strain evidence="12">AG1-IB / isolate 7/3/14</strain>
    </source>
</reference>
<comment type="cofactor">
    <cofactor evidence="1 9">
        <name>heme</name>
        <dbReference type="ChEBI" id="CHEBI:30413"/>
    </cofactor>
</comment>
<comment type="pathway">
    <text evidence="2">Secondary metabolite biosynthesis.</text>
</comment>
<sequence length="320" mass="35914">MRVTYGYSVADTNDPHVTSSEEALESLGRVAMIGGYFVDSYPFLRHFPTWLPGMGFKAQAREWSKLPFKMANVPFEWTKQQMATGSAVPSFLSELLENNEDGRHGEEIIKWTAASMYGGGSHTTVGILNNFILAMLLYPEVAHKAREEIDRVIGTDRLPNVSDRQDLPYLECVLLETLRWYPVTPLSIPRRVSQDDQYRGYHIPANSTVYNNVYAITRDESVFPDPESFIPERFDDKQACKPLSPRDIMFGIGRRVCPGQSIADTSIFLVMANILATMDIKKACDESGNEIEPEVMRGPALVCYDLSSAQLVLARSTQLA</sequence>